<evidence type="ECO:0000313" key="1">
    <source>
        <dbReference type="EMBL" id="TDX48950.1"/>
    </source>
</evidence>
<dbReference type="Proteomes" id="UP000295832">
    <property type="component" value="Unassembled WGS sequence"/>
</dbReference>
<evidence type="ECO:0000313" key="2">
    <source>
        <dbReference type="Proteomes" id="UP000295832"/>
    </source>
</evidence>
<dbReference type="AlphaFoldDB" id="A0A4R8GSM7"/>
<proteinExistence type="predicted"/>
<name>A0A4R8GSM7_9FIRM</name>
<dbReference type="EMBL" id="SOEG01000023">
    <property type="protein sequence ID" value="TDX48950.1"/>
    <property type="molecule type" value="Genomic_DNA"/>
</dbReference>
<protein>
    <submittedName>
        <fullName evidence="1">Uncharacterized protein</fullName>
    </submittedName>
</protein>
<keyword evidence="2" id="KW-1185">Reference proteome</keyword>
<reference evidence="1 2" key="1">
    <citation type="submission" date="2019-03" db="EMBL/GenBank/DDBJ databases">
        <title>Subsurface microbial communities from deep shales in Ohio and West Virginia, USA.</title>
        <authorList>
            <person name="Wrighton K."/>
        </authorList>
    </citation>
    <scope>NUCLEOTIDE SEQUENCE [LARGE SCALE GENOMIC DNA]</scope>
    <source>
        <strain evidence="1 2">MSL 6dP</strain>
    </source>
</reference>
<dbReference type="STRING" id="926561.GCA_000379025_02763"/>
<sequence>MSFFILNILLNLFSDNREMLSVDEVYATVKKEEPKVKFDKIKETLEEMSKLNFITNLDKKTIRIYK</sequence>
<gene>
    <name evidence="1" type="ORF">C7959_12315</name>
</gene>
<accession>A0A4R8GSM7</accession>
<dbReference type="RefSeq" id="WP_134117713.1">
    <property type="nucleotide sequence ID" value="NZ_SOEG01000023.1"/>
</dbReference>
<organism evidence="1 2">
    <name type="scientific">Orenia marismortui</name>
    <dbReference type="NCBI Taxonomy" id="46469"/>
    <lineage>
        <taxon>Bacteria</taxon>
        <taxon>Bacillati</taxon>
        <taxon>Bacillota</taxon>
        <taxon>Clostridia</taxon>
        <taxon>Halanaerobiales</taxon>
        <taxon>Halobacteroidaceae</taxon>
        <taxon>Orenia</taxon>
    </lineage>
</organism>
<comment type="caution">
    <text evidence="1">The sequence shown here is derived from an EMBL/GenBank/DDBJ whole genome shotgun (WGS) entry which is preliminary data.</text>
</comment>